<protein>
    <submittedName>
        <fullName evidence="5">Retrovirus-related Pol polyprotein from transposon TNT 1-94</fullName>
    </submittedName>
</protein>
<reference evidence="5 6" key="1">
    <citation type="submission" date="2016-02" db="EMBL/GenBank/DDBJ databases">
        <title>Genome analysis of coral dinoflagellate symbionts highlights evolutionary adaptations to a symbiotic lifestyle.</title>
        <authorList>
            <person name="Aranda M."/>
            <person name="Li Y."/>
            <person name="Liew Y.J."/>
            <person name="Baumgarten S."/>
            <person name="Simakov O."/>
            <person name="Wilson M."/>
            <person name="Piel J."/>
            <person name="Ashoor H."/>
            <person name="Bougouffa S."/>
            <person name="Bajic V.B."/>
            <person name="Ryu T."/>
            <person name="Ravasi T."/>
            <person name="Bayer T."/>
            <person name="Micklem G."/>
            <person name="Kim H."/>
            <person name="Bhak J."/>
            <person name="Lajeunesse T.C."/>
            <person name="Voolstra C.R."/>
        </authorList>
    </citation>
    <scope>NUCLEOTIDE SEQUENCE [LARGE SCALE GENOMIC DNA]</scope>
    <source>
        <strain evidence="5 6">CCMP2467</strain>
    </source>
</reference>
<keyword evidence="3" id="KW-0812">Transmembrane</keyword>
<gene>
    <name evidence="5" type="ORF">AK812_SmicGene13626</name>
</gene>
<dbReference type="OrthoDB" id="420003at2759"/>
<feature type="domain" description="CCHC-type" evidence="4">
    <location>
        <begin position="295"/>
        <end position="308"/>
    </location>
</feature>
<feature type="compositionally biased region" description="Basic and acidic residues" evidence="2">
    <location>
        <begin position="256"/>
        <end position="278"/>
    </location>
</feature>
<accession>A0A1Q9E7P8</accession>
<keyword evidence="3" id="KW-0472">Membrane</keyword>
<feature type="compositionally biased region" description="Polar residues" evidence="2">
    <location>
        <begin position="1348"/>
        <end position="1358"/>
    </location>
</feature>
<feature type="compositionally biased region" description="Basic and acidic residues" evidence="2">
    <location>
        <begin position="685"/>
        <end position="711"/>
    </location>
</feature>
<dbReference type="Proteomes" id="UP000186817">
    <property type="component" value="Unassembled WGS sequence"/>
</dbReference>
<dbReference type="InterPro" id="IPR001878">
    <property type="entry name" value="Znf_CCHC"/>
</dbReference>
<feature type="compositionally biased region" description="Basic and acidic residues" evidence="2">
    <location>
        <begin position="727"/>
        <end position="747"/>
    </location>
</feature>
<feature type="region of interest" description="Disordered" evidence="2">
    <location>
        <begin position="237"/>
        <end position="289"/>
    </location>
</feature>
<name>A0A1Q9E7P8_SYMMI</name>
<feature type="region of interest" description="Disordered" evidence="2">
    <location>
        <begin position="1346"/>
        <end position="1392"/>
    </location>
</feature>
<comment type="caution">
    <text evidence="5">The sequence shown here is derived from an EMBL/GenBank/DDBJ whole genome shotgun (WGS) entry which is preliminary data.</text>
</comment>
<evidence type="ECO:0000259" key="4">
    <source>
        <dbReference type="PROSITE" id="PS50158"/>
    </source>
</evidence>
<sequence length="1392" mass="153174">MAGVEAGQGGEAAAERVVNVGPGGLIDTKAYGKLRNFDGKEENWATWSFVARSYFTLLSPDFDALLDAVEAQPLGGMRLARLSVNGVLHSKTLYHILAQSVEGKALSILMNVEKQNGFEGWKALVDAYQPDLGGRHTSMLMGIISPSWEKSSEATFLEDLENWEVLIRRYQDQATDVVTSATKIAILMKYAPASLRNALRTNATNMGTDYDKVKKFIRDWLQSGVTYGSAGEIKPGALGNDKGPAPMDVGAVGYDPKGKPKGKDSKGKGKGKKGDKGGKTNPSGKSSTATFQGECGFCGKWGHKRKDCWAKQAKEKGGGKGQGGGKTTAAVESGPASPTATAAAVYYDISGGEAGNEAEECEDEVRWVMAIGTESVEVPDQNQDDQPELVLYDSGSDENVCPYHWGTDAFDEDSEITLRTVAGGLLSQGRQRRLQFEVLTVEGTMAKVEDLVVGVRGVKATAETAPRYSSQSMGGVGAFQRTLKTDILTMRYDLEARYATKVLTTHNAWPWLVRWAAFVRSRFGLKSNSRTAYQDAFDTAYTGEVLPFGENAMFRTPISKTGAVQGRKRQLKGDSLWRQGIFLGKSVASNEFLFGTEDGVYTGRSVRRLAPAQRVNKELFGKFVGLPWDVKTTLKGPRRLATSRGGADAQPAMAMEGASAPETPAMDIPATPVAGAAAPTTPRAARAEPRQEQPKKRRTMEEEVREQLAEREAEDMDIAARSGSSAARHDGPTGDGMEVEREQDRKRAPGQPEAEPKRLKIGGTVAATLYKPQEELDNFEEYEEAWWDAEGDADEGDKEILDFSTRIPEVMAGKMAELAKMDKYDTYEPRPASEAKGKKILDSTWVITEKPNGTVKCRFCLRDLKSKSDRTDVFAVASSQATSRIIDSIGVKKGYVFFTLDAENAFWQVPIDEECYMYPPEEWLEKRRAQGLSTKVLWKLKKEWYGRRVAGQKFVDWAAKQSASEGFERSVVAPWFFHHGPKDISMEVHMDDFHGTGPEKESIEFLEALSLKMVMKYKIHRVGDSYEHLRRLRTISHQGMFVQPNPKYLQSMLKALGLDQANPAPTPETATKAQEEDQFLDQHMAKVFRSCVGKALYLSFDRPDIQHAVRELTKEMKEPTAAGMNALRRGVFQREGVGRIRHLETKSMWVQTGLKEKKFQLHAVDTQNNAADIHTKALGTERFTMLRTMLGVIDNVPGQAEMRAEAVRDMFNSIKKRVGAISAKKLAAAIMVTQLPGADATELVVTTGSVAMPAEGGSNYLTMVCAALAVMIATVWWFCSCTRANKVTKEIGIQTDGPELSACVPNRKLQDMYVTRFGERVHFDDDCPYIRGYQRGVMQFFSEECAADSSNDSPSRQKVPTPPPPPPPPAKSPDLTDDSSLTASDVGRARDV</sequence>
<dbReference type="InterPro" id="IPR013103">
    <property type="entry name" value="RVT_2"/>
</dbReference>
<feature type="compositionally biased region" description="Low complexity" evidence="2">
    <location>
        <begin position="669"/>
        <end position="684"/>
    </location>
</feature>
<feature type="region of interest" description="Disordered" evidence="2">
    <location>
        <begin position="637"/>
        <end position="761"/>
    </location>
</feature>
<keyword evidence="3" id="KW-1133">Transmembrane helix</keyword>
<feature type="compositionally biased region" description="Pro residues" evidence="2">
    <location>
        <begin position="1360"/>
        <end position="1371"/>
    </location>
</feature>
<evidence type="ECO:0000256" key="2">
    <source>
        <dbReference type="SAM" id="MobiDB-lite"/>
    </source>
</evidence>
<keyword evidence="1" id="KW-0862">Zinc</keyword>
<evidence type="ECO:0000256" key="3">
    <source>
        <dbReference type="SAM" id="Phobius"/>
    </source>
</evidence>
<keyword evidence="1" id="KW-0863">Zinc-finger</keyword>
<feature type="region of interest" description="Disordered" evidence="2">
    <location>
        <begin position="314"/>
        <end position="338"/>
    </location>
</feature>
<feature type="transmembrane region" description="Helical" evidence="3">
    <location>
        <begin position="1260"/>
        <end position="1279"/>
    </location>
</feature>
<dbReference type="PROSITE" id="PS50158">
    <property type="entry name" value="ZF_CCHC"/>
    <property type="match status" value="1"/>
</dbReference>
<dbReference type="EMBL" id="LSRX01000236">
    <property type="protein sequence ID" value="OLQ03440.1"/>
    <property type="molecule type" value="Genomic_DNA"/>
</dbReference>
<organism evidence="5 6">
    <name type="scientific">Symbiodinium microadriaticum</name>
    <name type="common">Dinoflagellate</name>
    <name type="synonym">Zooxanthella microadriatica</name>
    <dbReference type="NCBI Taxonomy" id="2951"/>
    <lineage>
        <taxon>Eukaryota</taxon>
        <taxon>Sar</taxon>
        <taxon>Alveolata</taxon>
        <taxon>Dinophyceae</taxon>
        <taxon>Suessiales</taxon>
        <taxon>Symbiodiniaceae</taxon>
        <taxon>Symbiodinium</taxon>
    </lineage>
</organism>
<dbReference type="Pfam" id="PF07727">
    <property type="entry name" value="RVT_2"/>
    <property type="match status" value="1"/>
</dbReference>
<proteinExistence type="predicted"/>
<keyword evidence="1" id="KW-0479">Metal-binding</keyword>
<evidence type="ECO:0000313" key="5">
    <source>
        <dbReference type="EMBL" id="OLQ03440.1"/>
    </source>
</evidence>
<feature type="compositionally biased region" description="Low complexity" evidence="2">
    <location>
        <begin position="327"/>
        <end position="338"/>
    </location>
</feature>
<dbReference type="GO" id="GO:0003676">
    <property type="term" value="F:nucleic acid binding"/>
    <property type="evidence" value="ECO:0007669"/>
    <property type="project" value="InterPro"/>
</dbReference>
<feature type="compositionally biased region" description="Polar residues" evidence="2">
    <location>
        <begin position="280"/>
        <end position="289"/>
    </location>
</feature>
<evidence type="ECO:0000256" key="1">
    <source>
        <dbReference type="PROSITE-ProRule" id="PRU00047"/>
    </source>
</evidence>
<dbReference type="GO" id="GO:0008270">
    <property type="term" value="F:zinc ion binding"/>
    <property type="evidence" value="ECO:0007669"/>
    <property type="project" value="UniProtKB-KW"/>
</dbReference>
<evidence type="ECO:0000313" key="6">
    <source>
        <dbReference type="Proteomes" id="UP000186817"/>
    </source>
</evidence>
<keyword evidence="6" id="KW-1185">Reference proteome</keyword>